<dbReference type="NCBIfam" id="TIGR00747">
    <property type="entry name" value="fabH"/>
    <property type="match status" value="1"/>
</dbReference>
<evidence type="ECO:0000256" key="5">
    <source>
        <dbReference type="ARBA" id="ARBA00022679"/>
    </source>
</evidence>
<evidence type="ECO:0000256" key="3">
    <source>
        <dbReference type="ARBA" id="ARBA00022490"/>
    </source>
</evidence>
<sequence length="348" mass="37460">MNVETVILPKTENRTGLKVPVTINGTGFSVPGNRVTNEELSGFLDTTDEWIKTRTGIKERRFLEEEEVTSDLCIRASLEAIANANITAAEIDAIILTTTTPDQRLPSTALVIGEAIGAHKAIPIDLNQAACAGGIFSIVIGTHLLQNEQFNNVLVIGAEILSRVTDPNDRTTRVFFGDAAGAAILQKTSEGNGLLSWEIDSTLNDAVRIEGGGTVPLADGETIESSQYVKMDGREVWKMATKNIPSSIRNVIDKAGLSVRDIDHFLIHQANLNIVQAALEELDVSPSKTTFTVQDYANTGSASLFSVLYRALHEGKITEGDVVVFSAIGAGFVWGSLCLKYTQTDLKG</sequence>
<dbReference type="AlphaFoldDB" id="A0A0M0G4W1"/>
<name>A0A0M0G4W1_9BACI</name>
<comment type="caution">
    <text evidence="12">The sequence shown here is derived from an EMBL/GenBank/DDBJ whole genome shotgun (WGS) entry which is preliminary data.</text>
</comment>
<comment type="pathway">
    <text evidence="1">Lipid metabolism.</text>
</comment>
<dbReference type="Pfam" id="PF08545">
    <property type="entry name" value="ACP_syn_III"/>
    <property type="match status" value="1"/>
</dbReference>
<dbReference type="InterPro" id="IPR016039">
    <property type="entry name" value="Thiolase-like"/>
</dbReference>
<dbReference type="CDD" id="cd00830">
    <property type="entry name" value="KAS_III"/>
    <property type="match status" value="1"/>
</dbReference>
<dbReference type="GO" id="GO:0044550">
    <property type="term" value="P:secondary metabolite biosynthetic process"/>
    <property type="evidence" value="ECO:0007669"/>
    <property type="project" value="TreeGrafter"/>
</dbReference>
<evidence type="ECO:0000313" key="12">
    <source>
        <dbReference type="EMBL" id="KON84874.1"/>
    </source>
</evidence>
<keyword evidence="5" id="KW-0808">Transferase</keyword>
<dbReference type="STRING" id="189381.GCA_900166615_01343"/>
<dbReference type="InterPro" id="IPR004655">
    <property type="entry name" value="FabH"/>
</dbReference>
<evidence type="ECO:0000256" key="2">
    <source>
        <dbReference type="ARBA" id="ARBA00008642"/>
    </source>
</evidence>
<dbReference type="NCBIfam" id="NF006829">
    <property type="entry name" value="PRK09352.1"/>
    <property type="match status" value="1"/>
</dbReference>
<dbReference type="PANTHER" id="PTHR34069:SF2">
    <property type="entry name" value="BETA-KETOACYL-[ACYL-CARRIER-PROTEIN] SYNTHASE III"/>
    <property type="match status" value="1"/>
</dbReference>
<evidence type="ECO:0000256" key="8">
    <source>
        <dbReference type="ARBA" id="ARBA00023160"/>
    </source>
</evidence>
<dbReference type="EMBL" id="LGUE01000004">
    <property type="protein sequence ID" value="KON84874.1"/>
    <property type="molecule type" value="Genomic_DNA"/>
</dbReference>
<evidence type="ECO:0000256" key="6">
    <source>
        <dbReference type="ARBA" id="ARBA00022832"/>
    </source>
</evidence>
<keyword evidence="4" id="KW-0444">Lipid biosynthesis</keyword>
<reference evidence="13" key="1">
    <citation type="submission" date="2015-07" db="EMBL/GenBank/DDBJ databases">
        <title>Fjat-14235 jcm11544.</title>
        <authorList>
            <person name="Liu B."/>
            <person name="Wang J."/>
            <person name="Zhu Y."/>
            <person name="Liu G."/>
            <person name="Chen Q."/>
            <person name="Chen Z."/>
            <person name="Lan J."/>
            <person name="Che J."/>
            <person name="Ge C."/>
            <person name="Shi H."/>
            <person name="Pan Z."/>
            <person name="Liu X."/>
        </authorList>
    </citation>
    <scope>NUCLEOTIDE SEQUENCE [LARGE SCALE GENOMIC DNA]</scope>
    <source>
        <strain evidence="13">JCM 11544</strain>
    </source>
</reference>
<dbReference type="InterPro" id="IPR013751">
    <property type="entry name" value="ACP_syn_III_N"/>
</dbReference>
<dbReference type="PANTHER" id="PTHR34069">
    <property type="entry name" value="3-OXOACYL-[ACYL-CARRIER-PROTEIN] SYNTHASE 3"/>
    <property type="match status" value="1"/>
</dbReference>
<dbReference type="Pfam" id="PF08541">
    <property type="entry name" value="ACP_syn_III_C"/>
    <property type="match status" value="1"/>
</dbReference>
<accession>A0A0M0G4W1</accession>
<evidence type="ECO:0000259" key="11">
    <source>
        <dbReference type="Pfam" id="PF08545"/>
    </source>
</evidence>
<dbReference type="SUPFAM" id="SSF53901">
    <property type="entry name" value="Thiolase-like"/>
    <property type="match status" value="1"/>
</dbReference>
<dbReference type="Proteomes" id="UP000037405">
    <property type="component" value="Unassembled WGS sequence"/>
</dbReference>
<comment type="similarity">
    <text evidence="2">Belongs to the thiolase-like superfamily. FabH family.</text>
</comment>
<feature type="domain" description="Beta-ketoacyl-[acyl-carrier-protein] synthase III C-terminal" evidence="10">
    <location>
        <begin position="253"/>
        <end position="341"/>
    </location>
</feature>
<dbReference type="InterPro" id="IPR013747">
    <property type="entry name" value="ACP_syn_III_C"/>
</dbReference>
<protein>
    <submittedName>
        <fullName evidence="12">3-oxoacyl-ACP synthase</fullName>
    </submittedName>
</protein>
<gene>
    <name evidence="12" type="ORF">AF331_12790</name>
</gene>
<evidence type="ECO:0000313" key="13">
    <source>
        <dbReference type="Proteomes" id="UP000037405"/>
    </source>
</evidence>
<dbReference type="OrthoDB" id="9815506at2"/>
<dbReference type="Gene3D" id="3.40.47.10">
    <property type="match status" value="1"/>
</dbReference>
<keyword evidence="7" id="KW-0443">Lipid metabolism</keyword>
<keyword evidence="13" id="KW-1185">Reference proteome</keyword>
<keyword evidence="9" id="KW-0012">Acyltransferase</keyword>
<evidence type="ECO:0000256" key="9">
    <source>
        <dbReference type="ARBA" id="ARBA00023315"/>
    </source>
</evidence>
<proteinExistence type="inferred from homology"/>
<dbReference type="RefSeq" id="WP_053428477.1">
    <property type="nucleotide sequence ID" value="NZ_LGUE01000004.1"/>
</dbReference>
<keyword evidence="8" id="KW-0275">Fatty acid biosynthesis</keyword>
<evidence type="ECO:0000256" key="7">
    <source>
        <dbReference type="ARBA" id="ARBA00023098"/>
    </source>
</evidence>
<evidence type="ECO:0000256" key="4">
    <source>
        <dbReference type="ARBA" id="ARBA00022516"/>
    </source>
</evidence>
<dbReference type="GO" id="GO:0006633">
    <property type="term" value="P:fatty acid biosynthetic process"/>
    <property type="evidence" value="ECO:0007669"/>
    <property type="project" value="UniProtKB-KW"/>
</dbReference>
<dbReference type="GO" id="GO:0004315">
    <property type="term" value="F:3-oxoacyl-[acyl-carrier-protein] synthase activity"/>
    <property type="evidence" value="ECO:0007669"/>
    <property type="project" value="InterPro"/>
</dbReference>
<keyword evidence="6" id="KW-0276">Fatty acid metabolism</keyword>
<feature type="domain" description="Beta-ketoacyl-[acyl-carrier-protein] synthase III N-terminal" evidence="11">
    <location>
        <begin position="128"/>
        <end position="200"/>
    </location>
</feature>
<keyword evidence="3" id="KW-0963">Cytoplasm</keyword>
<dbReference type="PATRIC" id="fig|189381.12.peg.2600"/>
<evidence type="ECO:0000256" key="1">
    <source>
        <dbReference type="ARBA" id="ARBA00005189"/>
    </source>
</evidence>
<evidence type="ECO:0000259" key="10">
    <source>
        <dbReference type="Pfam" id="PF08541"/>
    </source>
</evidence>
<organism evidence="12 13">
    <name type="scientific">Rossellomorea marisflavi</name>
    <dbReference type="NCBI Taxonomy" id="189381"/>
    <lineage>
        <taxon>Bacteria</taxon>
        <taxon>Bacillati</taxon>
        <taxon>Bacillota</taxon>
        <taxon>Bacilli</taxon>
        <taxon>Bacillales</taxon>
        <taxon>Bacillaceae</taxon>
        <taxon>Rossellomorea</taxon>
    </lineage>
</organism>